<name>A0ABW6DQF1_9ACTN</name>
<proteinExistence type="predicted"/>
<sequence>MTAVELTSDALFEQGMARLAELLGPPWQIDRRPDNKETRRSGGDIVVTVQAEGEGSYAQLLVDVKLTGVSPRTVEEVLLAKLDLLRQLNHHTTLLVLTPWLSRQTQKLLRRHDISYLDLMGNVSLRVPRPAIVIHTEGATRAPQALAKEPGRTTLAGPKAGRLVRLLTDVHPPYRAGELAQASGLSLGYVSRLLDTLEDQLLIRRDGRVITSVDWPNLLRARAARETLLRKGSYVGLLAPNGVPAVIERIRHLPQSGLDNIAVTGTYAAHTVAPLAVGGQLMVYTSPLLDEDDLGEELGLLPVDENADVLLLQARDRSVFERTKIVDGIPHVALSQVALDCLAGPGRLPAEGEAVIEYMKAHQRRWQVSGMDNLLTPDQL</sequence>
<feature type="domain" description="HTH iclR-type" evidence="1">
    <location>
        <begin position="159"/>
        <end position="207"/>
    </location>
</feature>
<dbReference type="InterPro" id="IPR036390">
    <property type="entry name" value="WH_DNA-bd_sf"/>
</dbReference>
<evidence type="ECO:0000259" key="1">
    <source>
        <dbReference type="Pfam" id="PF09339"/>
    </source>
</evidence>
<gene>
    <name evidence="2" type="ORF">ACFWR3_08345</name>
</gene>
<keyword evidence="3" id="KW-1185">Reference proteome</keyword>
<dbReference type="InterPro" id="IPR036388">
    <property type="entry name" value="WH-like_DNA-bd_sf"/>
</dbReference>
<dbReference type="SUPFAM" id="SSF46785">
    <property type="entry name" value="Winged helix' DNA-binding domain"/>
    <property type="match status" value="1"/>
</dbReference>
<comment type="caution">
    <text evidence="2">The sequence shown here is derived from an EMBL/GenBank/DDBJ whole genome shotgun (WGS) entry which is preliminary data.</text>
</comment>
<accession>A0ABW6DQF1</accession>
<organism evidence="2 3">
    <name type="scientific">Streptomyces bacillaris</name>
    <dbReference type="NCBI Taxonomy" id="68179"/>
    <lineage>
        <taxon>Bacteria</taxon>
        <taxon>Bacillati</taxon>
        <taxon>Actinomycetota</taxon>
        <taxon>Actinomycetes</taxon>
        <taxon>Kitasatosporales</taxon>
        <taxon>Streptomycetaceae</taxon>
        <taxon>Streptomyces</taxon>
    </lineage>
</organism>
<evidence type="ECO:0000313" key="2">
    <source>
        <dbReference type="EMBL" id="MFD3956085.1"/>
    </source>
</evidence>
<protein>
    <submittedName>
        <fullName evidence="2">Helix-turn-helix domain-containing protein</fullName>
    </submittedName>
</protein>
<evidence type="ECO:0000313" key="3">
    <source>
        <dbReference type="Proteomes" id="UP001598300"/>
    </source>
</evidence>
<dbReference type="Proteomes" id="UP001598300">
    <property type="component" value="Unassembled WGS sequence"/>
</dbReference>
<reference evidence="2 3" key="1">
    <citation type="submission" date="2024-09" db="EMBL/GenBank/DDBJ databases">
        <title>The Natural Products Discovery Center: Release of the First 8490 Sequenced Strains for Exploring Actinobacteria Biosynthetic Diversity.</title>
        <authorList>
            <person name="Kalkreuter E."/>
            <person name="Kautsar S.A."/>
            <person name="Yang D."/>
            <person name="Bader C.D."/>
            <person name="Teijaro C.N."/>
            <person name="Fluegel L."/>
            <person name="Davis C.M."/>
            <person name="Simpson J.R."/>
            <person name="Lauterbach L."/>
            <person name="Steele A.D."/>
            <person name="Gui C."/>
            <person name="Meng S."/>
            <person name="Li G."/>
            <person name="Viehrig K."/>
            <person name="Ye F."/>
            <person name="Su P."/>
            <person name="Kiefer A.F."/>
            <person name="Nichols A."/>
            <person name="Cepeda A.J."/>
            <person name="Yan W."/>
            <person name="Fan B."/>
            <person name="Jiang Y."/>
            <person name="Adhikari A."/>
            <person name="Zheng C.-J."/>
            <person name="Schuster L."/>
            <person name="Cowan T.M."/>
            <person name="Smanski M.J."/>
            <person name="Chevrette M.G."/>
            <person name="De Carvalho L.P.S."/>
            <person name="Shen B."/>
        </authorList>
    </citation>
    <scope>NUCLEOTIDE SEQUENCE [LARGE SCALE GENOMIC DNA]</scope>
    <source>
        <strain evidence="2 3">NPDC058584</strain>
    </source>
</reference>
<dbReference type="EMBL" id="JBHXPM010000006">
    <property type="protein sequence ID" value="MFD3956085.1"/>
    <property type="molecule type" value="Genomic_DNA"/>
</dbReference>
<dbReference type="Gene3D" id="1.10.10.10">
    <property type="entry name" value="Winged helix-like DNA-binding domain superfamily/Winged helix DNA-binding domain"/>
    <property type="match status" value="1"/>
</dbReference>
<dbReference type="Pfam" id="PF09339">
    <property type="entry name" value="HTH_IclR"/>
    <property type="match status" value="1"/>
</dbReference>
<dbReference type="InterPro" id="IPR005471">
    <property type="entry name" value="Tscrpt_reg_IclR_N"/>
</dbReference>
<dbReference type="RefSeq" id="WP_244209622.1">
    <property type="nucleotide sequence ID" value="NZ_CP029378.1"/>
</dbReference>